<dbReference type="EMBL" id="PTJA01000004">
    <property type="protein sequence ID" value="PPK81443.1"/>
    <property type="molecule type" value="Genomic_DNA"/>
</dbReference>
<dbReference type="Proteomes" id="UP000237749">
    <property type="component" value="Unassembled WGS sequence"/>
</dbReference>
<accession>A0A2S6HUB9</accession>
<dbReference type="RefSeq" id="WP_104436534.1">
    <property type="nucleotide sequence ID" value="NZ_CP070896.1"/>
</dbReference>
<keyword evidence="2" id="KW-1185">Reference proteome</keyword>
<reference evidence="1 2" key="1">
    <citation type="submission" date="2018-02" db="EMBL/GenBank/DDBJ databases">
        <title>Genomic Encyclopedia of Archaeal and Bacterial Type Strains, Phase II (KMG-II): from individual species to whole genera.</title>
        <authorList>
            <person name="Goeker M."/>
        </authorList>
    </citation>
    <scope>NUCLEOTIDE SEQUENCE [LARGE SCALE GENOMIC DNA]</scope>
    <source>
        <strain evidence="1 2">DSM 3808</strain>
    </source>
</reference>
<organism evidence="1 2">
    <name type="scientific">Lacrimispora xylanisolvens</name>
    <dbReference type="NCBI Taxonomy" id="384636"/>
    <lineage>
        <taxon>Bacteria</taxon>
        <taxon>Bacillati</taxon>
        <taxon>Bacillota</taxon>
        <taxon>Clostridia</taxon>
        <taxon>Lachnospirales</taxon>
        <taxon>Lachnospiraceae</taxon>
        <taxon>Lacrimispora</taxon>
    </lineage>
</organism>
<evidence type="ECO:0000313" key="2">
    <source>
        <dbReference type="Proteomes" id="UP000237749"/>
    </source>
</evidence>
<protein>
    <submittedName>
        <fullName evidence="1">Uncharacterized protein</fullName>
    </submittedName>
</protein>
<dbReference type="AlphaFoldDB" id="A0A2S6HUB9"/>
<name>A0A2S6HUB9_9FIRM</name>
<sequence length="77" mass="9063">MPRGVRKTALEKLQEELTEVQESIKQYKESLITLDEKEKEIQDKIKLEQFKEVSTILDEHEMSIMDLKELLISSKAE</sequence>
<gene>
    <name evidence="1" type="ORF">BXY41_104246</name>
</gene>
<evidence type="ECO:0000313" key="1">
    <source>
        <dbReference type="EMBL" id="PPK81443.1"/>
    </source>
</evidence>
<proteinExistence type="predicted"/>
<comment type="caution">
    <text evidence="1">The sequence shown here is derived from an EMBL/GenBank/DDBJ whole genome shotgun (WGS) entry which is preliminary data.</text>
</comment>